<keyword evidence="3 6" id="KW-0808">Transferase</keyword>
<dbReference type="InterPro" id="IPR000860">
    <property type="entry name" value="HemC"/>
</dbReference>
<evidence type="ECO:0000256" key="3">
    <source>
        <dbReference type="ARBA" id="ARBA00022679"/>
    </source>
</evidence>
<reference evidence="9 10" key="1">
    <citation type="submission" date="2020-05" db="EMBL/GenBank/DDBJ databases">
        <title>Draft genome of xy-202 and genomic insight in genome of the genus Peptostreptococcus.</title>
        <authorList>
            <person name="Zhang Z."/>
        </authorList>
    </citation>
    <scope>NUCLEOTIDE SEQUENCE [LARGE SCALE GENOMIC DNA]</scope>
    <source>
        <strain evidence="9 10">DSM 27025</strain>
    </source>
</reference>
<evidence type="ECO:0000259" key="7">
    <source>
        <dbReference type="Pfam" id="PF01379"/>
    </source>
</evidence>
<dbReference type="PIRSF" id="PIRSF001438">
    <property type="entry name" value="4pyrrol_synth_OHMeBilane_synth"/>
    <property type="match status" value="1"/>
</dbReference>
<evidence type="ECO:0000259" key="8">
    <source>
        <dbReference type="Pfam" id="PF03900"/>
    </source>
</evidence>
<protein>
    <recommendedName>
        <fullName evidence="6">Porphobilinogen deaminase</fullName>
        <shortName evidence="6">PBG</shortName>
        <ecNumber evidence="6">2.5.1.61</ecNumber>
    </recommendedName>
    <alternativeName>
        <fullName evidence="6">Hydroxymethylbilane synthase</fullName>
        <shortName evidence="6">HMBS</shortName>
    </alternativeName>
    <alternativeName>
        <fullName evidence="6">Pre-uroporphyrinogen synthase</fullName>
    </alternativeName>
</protein>
<evidence type="ECO:0000256" key="6">
    <source>
        <dbReference type="HAMAP-Rule" id="MF_00260"/>
    </source>
</evidence>
<dbReference type="HAMAP" id="MF_00260">
    <property type="entry name" value="Porphobil_deam"/>
    <property type="match status" value="1"/>
</dbReference>
<evidence type="ECO:0000256" key="2">
    <source>
        <dbReference type="ARBA" id="ARBA00005638"/>
    </source>
</evidence>
<dbReference type="PANTHER" id="PTHR11557">
    <property type="entry name" value="PORPHOBILINOGEN DEAMINASE"/>
    <property type="match status" value="1"/>
</dbReference>
<name>A0ABR6TIS8_9FIRM</name>
<evidence type="ECO:0000256" key="5">
    <source>
        <dbReference type="ARBA" id="ARBA00048169"/>
    </source>
</evidence>
<accession>A0ABR6TIS8</accession>
<comment type="caution">
    <text evidence="9">The sequence shown here is derived from an EMBL/GenBank/DDBJ whole genome shotgun (WGS) entry which is preliminary data.</text>
</comment>
<dbReference type="NCBIfam" id="TIGR00212">
    <property type="entry name" value="hemC"/>
    <property type="match status" value="1"/>
</dbReference>
<feature type="domain" description="Porphobilinogen deaminase N-terminal" evidence="7">
    <location>
        <begin position="3"/>
        <end position="218"/>
    </location>
</feature>
<comment type="cofactor">
    <cofactor evidence="6">
        <name>dipyrromethane</name>
        <dbReference type="ChEBI" id="CHEBI:60342"/>
    </cofactor>
    <text evidence="6">Binds 1 dipyrromethane group covalently.</text>
</comment>
<keyword evidence="10" id="KW-1185">Reference proteome</keyword>
<dbReference type="SUPFAM" id="SSF53850">
    <property type="entry name" value="Periplasmic binding protein-like II"/>
    <property type="match status" value="1"/>
</dbReference>
<dbReference type="PANTHER" id="PTHR11557:SF0">
    <property type="entry name" value="PORPHOBILINOGEN DEAMINASE"/>
    <property type="match status" value="1"/>
</dbReference>
<proteinExistence type="inferred from homology"/>
<comment type="similarity">
    <text evidence="2 6">Belongs to the HMBS family.</text>
</comment>
<dbReference type="Pfam" id="PF01379">
    <property type="entry name" value="Porphobil_deam"/>
    <property type="match status" value="1"/>
</dbReference>
<dbReference type="RefSeq" id="WP_185623356.1">
    <property type="nucleotide sequence ID" value="NZ_JABGBW010000001.1"/>
</dbReference>
<dbReference type="EMBL" id="JABGBW010000001">
    <property type="protein sequence ID" value="MBC2575323.1"/>
    <property type="molecule type" value="Genomic_DNA"/>
</dbReference>
<dbReference type="Gene3D" id="3.30.160.40">
    <property type="entry name" value="Porphobilinogen deaminase, C-terminal domain"/>
    <property type="match status" value="1"/>
</dbReference>
<dbReference type="Pfam" id="PF03900">
    <property type="entry name" value="Porphobil_deamC"/>
    <property type="match status" value="1"/>
</dbReference>
<evidence type="ECO:0000256" key="4">
    <source>
        <dbReference type="ARBA" id="ARBA00023244"/>
    </source>
</evidence>
<comment type="miscellaneous">
    <text evidence="6">The porphobilinogen subunits are added to the dipyrromethane group.</text>
</comment>
<keyword evidence="4 6" id="KW-0627">Porphyrin biosynthesis</keyword>
<dbReference type="SUPFAM" id="SSF54782">
    <property type="entry name" value="Porphobilinogen deaminase (hydroxymethylbilane synthase), C-terminal domain"/>
    <property type="match status" value="1"/>
</dbReference>
<comment type="catalytic activity">
    <reaction evidence="5 6">
        <text>4 porphobilinogen + H2O = hydroxymethylbilane + 4 NH4(+)</text>
        <dbReference type="Rhea" id="RHEA:13185"/>
        <dbReference type="ChEBI" id="CHEBI:15377"/>
        <dbReference type="ChEBI" id="CHEBI:28938"/>
        <dbReference type="ChEBI" id="CHEBI:57845"/>
        <dbReference type="ChEBI" id="CHEBI:58126"/>
        <dbReference type="EC" id="2.5.1.61"/>
    </reaction>
</comment>
<dbReference type="CDD" id="cd13647">
    <property type="entry name" value="PBP2_PBGD_2"/>
    <property type="match status" value="1"/>
</dbReference>
<feature type="domain" description="Porphobilinogen deaminase C-terminal" evidence="8">
    <location>
        <begin position="234"/>
        <end position="301"/>
    </location>
</feature>
<dbReference type="PRINTS" id="PR00151">
    <property type="entry name" value="PORPHBDMNASE"/>
</dbReference>
<evidence type="ECO:0000313" key="9">
    <source>
        <dbReference type="EMBL" id="MBC2575323.1"/>
    </source>
</evidence>
<dbReference type="Gene3D" id="3.40.190.10">
    <property type="entry name" value="Periplasmic binding protein-like II"/>
    <property type="match status" value="2"/>
</dbReference>
<dbReference type="InterPro" id="IPR036803">
    <property type="entry name" value="Porphobilinogen_deaminase_C_sf"/>
</dbReference>
<dbReference type="InterPro" id="IPR022418">
    <property type="entry name" value="Porphobilinogen_deaminase_C"/>
</dbReference>
<evidence type="ECO:0000313" key="10">
    <source>
        <dbReference type="Proteomes" id="UP000713904"/>
    </source>
</evidence>
<comment type="subunit">
    <text evidence="6">Monomer.</text>
</comment>
<dbReference type="GO" id="GO:0004418">
    <property type="term" value="F:hydroxymethylbilane synthase activity"/>
    <property type="evidence" value="ECO:0007669"/>
    <property type="project" value="UniProtKB-EC"/>
</dbReference>
<evidence type="ECO:0000256" key="1">
    <source>
        <dbReference type="ARBA" id="ARBA00002869"/>
    </source>
</evidence>
<comment type="function">
    <text evidence="1 6">Tetrapolymerization of the monopyrrole PBG into the hydroxymethylbilane pre-uroporphyrinogen in several discrete steps.</text>
</comment>
<gene>
    <name evidence="6 9" type="primary">hemC</name>
    <name evidence="9" type="ORF">HLB29_01320</name>
</gene>
<feature type="modified residue" description="S-(dipyrrolylmethanemethyl)cysteine" evidence="6">
    <location>
        <position position="248"/>
    </location>
</feature>
<dbReference type="Proteomes" id="UP000713904">
    <property type="component" value="Unassembled WGS sequence"/>
</dbReference>
<dbReference type="EC" id="2.5.1.61" evidence="6"/>
<dbReference type="InterPro" id="IPR022417">
    <property type="entry name" value="Porphobilin_deaminase_N"/>
</dbReference>
<organism evidence="9 10">
    <name type="scientific">Peptostreptococcus canis</name>
    <dbReference type="NCBI Taxonomy" id="1159213"/>
    <lineage>
        <taxon>Bacteria</taxon>
        <taxon>Bacillati</taxon>
        <taxon>Bacillota</taxon>
        <taxon>Clostridia</taxon>
        <taxon>Peptostreptococcales</taxon>
        <taxon>Peptostreptococcaceae</taxon>
        <taxon>Peptostreptococcus</taxon>
    </lineage>
</organism>
<sequence>MRLIVGTRGSELAIIQTDIVIDKIRNLYPDIEIEKKIIITKGDKVLDRALDKIGDKGIFVSEIEKQILSGEIDFAVHSLKDMPTIISEGLLLTKTPNRANPADILVLNSKYNMNHDEIHDWLKNSKNIKIATGSKRRISQLLKINPGIEVPLIRGNINTRIKKMELEDFDGIVIAAAGIERLGLEKKLKIYYFDYDEMIPSPGQGALAIEIRENDSFLRKICDEIADLESDIGVIAERSFIKSIDGGCHMPVGAISEIDGDILRLRAMYGDSECKNIVSAKLEGKKVDAVEIGNELAKILYKKLHDKER</sequence>